<reference evidence="1 2" key="1">
    <citation type="journal article" date="2024" name="Pathogens">
        <title>Staphylococcus hsinchuensis sp. nov., Isolated from Soymilk.</title>
        <authorList>
            <person name="Wang Y.T."/>
            <person name="Lin Y.C."/>
            <person name="Hsieh Y.H."/>
            <person name="Lin Y.T."/>
            <person name="Hamada M."/>
            <person name="Chen C.C."/>
            <person name="Liou J.S."/>
            <person name="Lee A.Y."/>
            <person name="Zhang W.L."/>
            <person name="Chen Y.T."/>
            <person name="Huang C.H."/>
        </authorList>
    </citation>
    <scope>NUCLEOTIDE SEQUENCE [LARGE SCALE GENOMIC DNA]</scope>
    <source>
        <strain evidence="1 2">H164</strain>
    </source>
</reference>
<dbReference type="EMBL" id="CP128355">
    <property type="protein sequence ID" value="XAF71051.1"/>
    <property type="molecule type" value="Genomic_DNA"/>
</dbReference>
<evidence type="ECO:0000313" key="2">
    <source>
        <dbReference type="Proteomes" id="UP001436297"/>
    </source>
</evidence>
<keyword evidence="2" id="KW-1185">Reference proteome</keyword>
<name>A0ABZ3EF14_9STAP</name>
<sequence>MIKLKNEMEELNQLTQDFDELRKSNPDLFSNLEYIASLTRQLSVPYKYLGLLIFSNDEKTLELNRPALISNSVLDLYEGEVKKVSTHPEFNAFVELVNDYQNVTYSQMFLLILGAEPSFVFQNTIIK</sequence>
<dbReference type="RefSeq" id="WP_251521904.1">
    <property type="nucleotide sequence ID" value="NZ_CP128355.1"/>
</dbReference>
<evidence type="ECO:0000313" key="1">
    <source>
        <dbReference type="EMBL" id="XAF71051.1"/>
    </source>
</evidence>
<dbReference type="Proteomes" id="UP001436297">
    <property type="component" value="Chromosome"/>
</dbReference>
<protein>
    <submittedName>
        <fullName evidence="1">Uncharacterized protein</fullName>
    </submittedName>
</protein>
<organism evidence="1 2">
    <name type="scientific">Staphylococcus hsinchuensis</name>
    <dbReference type="NCBI Taxonomy" id="3051183"/>
    <lineage>
        <taxon>Bacteria</taxon>
        <taxon>Bacillati</taxon>
        <taxon>Bacillota</taxon>
        <taxon>Bacilli</taxon>
        <taxon>Bacillales</taxon>
        <taxon>Staphylococcaceae</taxon>
        <taxon>Staphylococcus</taxon>
    </lineage>
</organism>
<gene>
    <name evidence="1" type="ORF">QQM35_02720</name>
</gene>
<accession>A0ABZ3EF14</accession>
<proteinExistence type="predicted"/>